<evidence type="ECO:0000313" key="1">
    <source>
        <dbReference type="EMBL" id="DAE00281.1"/>
    </source>
</evidence>
<protein>
    <submittedName>
        <fullName evidence="1">Uncharacterized protein</fullName>
    </submittedName>
</protein>
<proteinExistence type="predicted"/>
<name>A0A8S5P1H8_9CAUD</name>
<accession>A0A8S5P1H8</accession>
<organism evidence="1">
    <name type="scientific">Myoviridae sp. ctLnO19</name>
    <dbReference type="NCBI Taxonomy" id="2825085"/>
    <lineage>
        <taxon>Viruses</taxon>
        <taxon>Duplodnaviria</taxon>
        <taxon>Heunggongvirae</taxon>
        <taxon>Uroviricota</taxon>
        <taxon>Caudoviricetes</taxon>
    </lineage>
</organism>
<sequence length="198" mass="23328">MKTIRYISREEMNTNLYQLFHRSFLVRVTYIDLMDTEEVKLFGTRTSGDEQDDICNANEKVVVSLTIPNLLKLFRSKIPFYLFNKSEEHHMYSLIATHLKEWREYAQSSLNLKAIPMEDLNDLSEMAKLIYQNRDREKDTIDEDIRSIRNSFSSGQIGNMLSIEDILVKEPEKPKEQKAPHLQEVSVLDEIFSNRRGY</sequence>
<reference evidence="1" key="1">
    <citation type="journal article" date="2021" name="Proc. Natl. Acad. Sci. U.S.A.">
        <title>A Catalog of Tens of Thousands of Viruses from Human Metagenomes Reveals Hidden Associations with Chronic Diseases.</title>
        <authorList>
            <person name="Tisza M.J."/>
            <person name="Buck C.B."/>
        </authorList>
    </citation>
    <scope>NUCLEOTIDE SEQUENCE</scope>
    <source>
        <strain evidence="1">CtLnO19</strain>
    </source>
</reference>
<dbReference type="EMBL" id="BK015301">
    <property type="protein sequence ID" value="DAE00281.1"/>
    <property type="molecule type" value="Genomic_DNA"/>
</dbReference>